<sequence>MKSIYYLILLLSLTTLLGCSNDSQSDLVEEQNPGTSITYSNTIQSIINNNCVGCHSNPPQNGAPFPLANFDEVFTRANNGQLLRSISRQTGEPRAMPPSGRLPQATIDLVEQWIEQGIKEN</sequence>
<comment type="caution">
    <text evidence="2">The sequence shown here is derived from an EMBL/GenBank/DDBJ whole genome shotgun (WGS) entry which is preliminary data.</text>
</comment>
<evidence type="ECO:0000256" key="1">
    <source>
        <dbReference type="SAM" id="SignalP"/>
    </source>
</evidence>
<dbReference type="RefSeq" id="WP_130963885.1">
    <property type="nucleotide sequence ID" value="NZ_SIRT01000004.1"/>
</dbReference>
<dbReference type="AlphaFoldDB" id="A0A4Q9FJQ4"/>
<dbReference type="Gene3D" id="1.10.760.10">
    <property type="entry name" value="Cytochrome c-like domain"/>
    <property type="match status" value="1"/>
</dbReference>
<feature type="chain" id="PRO_5020689693" description="Cytochrome c domain-containing protein" evidence="1">
    <location>
        <begin position="26"/>
        <end position="121"/>
    </location>
</feature>
<accession>A0A4Q9FJQ4</accession>
<keyword evidence="1" id="KW-0732">Signal</keyword>
<dbReference type="EMBL" id="SIRT01000004">
    <property type="protein sequence ID" value="TBN04416.1"/>
    <property type="molecule type" value="Genomic_DNA"/>
</dbReference>
<proteinExistence type="predicted"/>
<dbReference type="SUPFAM" id="SSF46626">
    <property type="entry name" value="Cytochrome c"/>
    <property type="match status" value="1"/>
</dbReference>
<name>A0A4Q9FJQ4_9FLAO</name>
<protein>
    <recommendedName>
        <fullName evidence="4">Cytochrome c domain-containing protein</fullName>
    </recommendedName>
</protein>
<dbReference type="PROSITE" id="PS51257">
    <property type="entry name" value="PROKAR_LIPOPROTEIN"/>
    <property type="match status" value="1"/>
</dbReference>
<feature type="signal peptide" evidence="1">
    <location>
        <begin position="1"/>
        <end position="25"/>
    </location>
</feature>
<dbReference type="InterPro" id="IPR036909">
    <property type="entry name" value="Cyt_c-like_dom_sf"/>
</dbReference>
<organism evidence="2 3">
    <name type="scientific">Hyunsoonleella flava</name>
    <dbReference type="NCBI Taxonomy" id="2527939"/>
    <lineage>
        <taxon>Bacteria</taxon>
        <taxon>Pseudomonadati</taxon>
        <taxon>Bacteroidota</taxon>
        <taxon>Flavobacteriia</taxon>
        <taxon>Flavobacteriales</taxon>
        <taxon>Flavobacteriaceae</taxon>
    </lineage>
</organism>
<dbReference type="Proteomes" id="UP000291142">
    <property type="component" value="Unassembled WGS sequence"/>
</dbReference>
<dbReference type="GO" id="GO:0020037">
    <property type="term" value="F:heme binding"/>
    <property type="evidence" value="ECO:0007669"/>
    <property type="project" value="InterPro"/>
</dbReference>
<evidence type="ECO:0000313" key="3">
    <source>
        <dbReference type="Proteomes" id="UP000291142"/>
    </source>
</evidence>
<gene>
    <name evidence="2" type="ORF">EYD45_07305</name>
</gene>
<dbReference type="GO" id="GO:0009055">
    <property type="term" value="F:electron transfer activity"/>
    <property type="evidence" value="ECO:0007669"/>
    <property type="project" value="InterPro"/>
</dbReference>
<evidence type="ECO:0000313" key="2">
    <source>
        <dbReference type="EMBL" id="TBN04416.1"/>
    </source>
</evidence>
<reference evidence="2 3" key="1">
    <citation type="submission" date="2019-02" db="EMBL/GenBank/DDBJ databases">
        <title>Hyunsoonleella sp., isolated from marine sediment.</title>
        <authorList>
            <person name="Liu B.-T."/>
        </authorList>
    </citation>
    <scope>NUCLEOTIDE SEQUENCE [LARGE SCALE GENOMIC DNA]</scope>
    <source>
        <strain evidence="2 3">T58</strain>
    </source>
</reference>
<dbReference type="OrthoDB" id="9786191at2"/>
<keyword evidence="3" id="KW-1185">Reference proteome</keyword>
<evidence type="ECO:0008006" key="4">
    <source>
        <dbReference type="Google" id="ProtNLM"/>
    </source>
</evidence>